<evidence type="ECO:0000313" key="2">
    <source>
        <dbReference type="EMBL" id="CAE0643646.1"/>
    </source>
</evidence>
<organism evidence="2">
    <name type="scientific">Lotharella globosa</name>
    <dbReference type="NCBI Taxonomy" id="91324"/>
    <lineage>
        <taxon>Eukaryota</taxon>
        <taxon>Sar</taxon>
        <taxon>Rhizaria</taxon>
        <taxon>Cercozoa</taxon>
        <taxon>Chlorarachniophyceae</taxon>
        <taxon>Lotharella</taxon>
    </lineage>
</organism>
<dbReference type="EMBL" id="HBIV01000403">
    <property type="protein sequence ID" value="CAE0643646.1"/>
    <property type="molecule type" value="Transcribed_RNA"/>
</dbReference>
<sequence length="275" mass="30657">MQLQPALHPSARQSAMPISPCNKILDPEEWPSLKNMTKYAFVKLTKGDALYLPPLWFHSVCNLSPSTAISFKGSNPKFQVRSVLEEPMRGLHSVVWPYWQSLKANINSSKEGAMGVIAYQVVDVLGAALKELVPDSMKESGVEWLEARYLFEKAESRYGPHAGSFLDDDDVEGLPCEYLTPWSRDFGVLNRLRKAMLKKLKEPHLAPSFTTFMLLGRYPGENELQDAVEFVLESLVGGRRVNAVLRAVGVCTGSNRGGWPLRANANVLEKAHDDL</sequence>
<dbReference type="Gene3D" id="2.60.120.10">
    <property type="entry name" value="Jelly Rolls"/>
    <property type="match status" value="1"/>
</dbReference>
<accession>A0A7S3Y821</accession>
<proteinExistence type="predicted"/>
<dbReference type="InterPro" id="IPR041667">
    <property type="entry name" value="Cupin_8"/>
</dbReference>
<gene>
    <name evidence="2" type="ORF">LGLO00237_LOCUS285</name>
</gene>
<dbReference type="InterPro" id="IPR014710">
    <property type="entry name" value="RmlC-like_jellyroll"/>
</dbReference>
<dbReference type="Pfam" id="PF13621">
    <property type="entry name" value="Cupin_8"/>
    <property type="match status" value="1"/>
</dbReference>
<dbReference type="AlphaFoldDB" id="A0A7S3Y821"/>
<evidence type="ECO:0000259" key="1">
    <source>
        <dbReference type="Pfam" id="PF13621"/>
    </source>
</evidence>
<dbReference type="SUPFAM" id="SSF51197">
    <property type="entry name" value="Clavaminate synthase-like"/>
    <property type="match status" value="1"/>
</dbReference>
<name>A0A7S3Y821_9EUKA</name>
<feature type="domain" description="Cupin-like" evidence="1">
    <location>
        <begin position="12"/>
        <end position="69"/>
    </location>
</feature>
<reference evidence="2" key="1">
    <citation type="submission" date="2021-01" db="EMBL/GenBank/DDBJ databases">
        <authorList>
            <person name="Corre E."/>
            <person name="Pelletier E."/>
            <person name="Niang G."/>
            <person name="Scheremetjew M."/>
            <person name="Finn R."/>
            <person name="Kale V."/>
            <person name="Holt S."/>
            <person name="Cochrane G."/>
            <person name="Meng A."/>
            <person name="Brown T."/>
            <person name="Cohen L."/>
        </authorList>
    </citation>
    <scope>NUCLEOTIDE SEQUENCE</scope>
    <source>
        <strain evidence="2">CCCM811</strain>
    </source>
</reference>
<protein>
    <recommendedName>
        <fullName evidence="1">Cupin-like domain-containing protein</fullName>
    </recommendedName>
</protein>